<protein>
    <submittedName>
        <fullName evidence="2">Uncharacterized protein</fullName>
    </submittedName>
</protein>
<feature type="non-terminal residue" evidence="2">
    <location>
        <position position="1"/>
    </location>
</feature>
<feature type="compositionally biased region" description="Basic and acidic residues" evidence="1">
    <location>
        <begin position="112"/>
        <end position="122"/>
    </location>
</feature>
<dbReference type="EMBL" id="LAZR01035034">
    <property type="protein sequence ID" value="KKL28612.1"/>
    <property type="molecule type" value="Genomic_DNA"/>
</dbReference>
<accession>A0A0F9CQB3</accession>
<evidence type="ECO:0000256" key="1">
    <source>
        <dbReference type="SAM" id="MobiDB-lite"/>
    </source>
</evidence>
<proteinExistence type="predicted"/>
<gene>
    <name evidence="2" type="ORF">LCGC14_2373410</name>
</gene>
<feature type="region of interest" description="Disordered" evidence="1">
    <location>
        <begin position="1"/>
        <end position="43"/>
    </location>
</feature>
<comment type="caution">
    <text evidence="2">The sequence shown here is derived from an EMBL/GenBank/DDBJ whole genome shotgun (WGS) entry which is preliminary data.</text>
</comment>
<name>A0A0F9CQB3_9ZZZZ</name>
<feature type="region of interest" description="Disordered" evidence="1">
    <location>
        <begin position="94"/>
        <end position="136"/>
    </location>
</feature>
<reference evidence="2" key="1">
    <citation type="journal article" date="2015" name="Nature">
        <title>Complex archaea that bridge the gap between prokaryotes and eukaryotes.</title>
        <authorList>
            <person name="Spang A."/>
            <person name="Saw J.H."/>
            <person name="Jorgensen S.L."/>
            <person name="Zaremba-Niedzwiedzka K."/>
            <person name="Martijn J."/>
            <person name="Lind A.E."/>
            <person name="van Eijk R."/>
            <person name="Schleper C."/>
            <person name="Guy L."/>
            <person name="Ettema T.J."/>
        </authorList>
    </citation>
    <scope>NUCLEOTIDE SEQUENCE</scope>
</reference>
<sequence length="136" mass="14462">FGRRPTTLVPDGKDHGWACGPAHGTQLPGFETRAGRERSSVFEGRGTVETARRDHLLVSACLGGGSTSASIGSMSLVFPSFSSLEVIADDRESGPWVPAAAEASGPADEEEQRGRLRNEYRDAPYTGADVGCQQRL</sequence>
<evidence type="ECO:0000313" key="2">
    <source>
        <dbReference type="EMBL" id="KKL28612.1"/>
    </source>
</evidence>
<dbReference type="AlphaFoldDB" id="A0A0F9CQB3"/>
<organism evidence="2">
    <name type="scientific">marine sediment metagenome</name>
    <dbReference type="NCBI Taxonomy" id="412755"/>
    <lineage>
        <taxon>unclassified sequences</taxon>
        <taxon>metagenomes</taxon>
        <taxon>ecological metagenomes</taxon>
    </lineage>
</organism>